<dbReference type="AlphaFoldDB" id="A0A3B0WU27"/>
<proteinExistence type="inferred from homology"/>
<reference evidence="1" key="1">
    <citation type="submission" date="2018-06" db="EMBL/GenBank/DDBJ databases">
        <authorList>
            <person name="Zhirakovskaya E."/>
        </authorList>
    </citation>
    <scope>NUCLEOTIDE SEQUENCE</scope>
</reference>
<sequence length="72" mass="8347">MTFIIRAYQYVVSPYLAPSCRYIPTCSEYAIESFQRFGFIRGLILSVRRIFSCHPWHCGGHDPVPSSFTLKK</sequence>
<accession>A0A3B0WU27</accession>
<evidence type="ECO:0000313" key="1">
    <source>
        <dbReference type="EMBL" id="VAW54622.1"/>
    </source>
</evidence>
<organism evidence="1">
    <name type="scientific">hydrothermal vent metagenome</name>
    <dbReference type="NCBI Taxonomy" id="652676"/>
    <lineage>
        <taxon>unclassified sequences</taxon>
        <taxon>metagenomes</taxon>
        <taxon>ecological metagenomes</taxon>
    </lineage>
</organism>
<dbReference type="Pfam" id="PF01809">
    <property type="entry name" value="YidD"/>
    <property type="match status" value="1"/>
</dbReference>
<dbReference type="EMBL" id="UOFD01000079">
    <property type="protein sequence ID" value="VAW54622.1"/>
    <property type="molecule type" value="Genomic_DNA"/>
</dbReference>
<gene>
    <name evidence="1" type="ORF">MNBD_GAMMA06-502</name>
</gene>
<dbReference type="PANTHER" id="PTHR33383:SF1">
    <property type="entry name" value="MEMBRANE PROTEIN INSERTION EFFICIENCY FACTOR-RELATED"/>
    <property type="match status" value="1"/>
</dbReference>
<protein>
    <submittedName>
        <fullName evidence="1">Membrane protein insertion efficiency factor YidD</fullName>
    </submittedName>
</protein>
<name>A0A3B0WU27_9ZZZZ</name>
<dbReference type="PANTHER" id="PTHR33383">
    <property type="entry name" value="MEMBRANE PROTEIN INSERTION EFFICIENCY FACTOR-RELATED"/>
    <property type="match status" value="1"/>
</dbReference>
<dbReference type="NCBIfam" id="TIGR00278">
    <property type="entry name" value="membrane protein insertion efficiency factor YidD"/>
    <property type="match status" value="1"/>
</dbReference>
<dbReference type="HAMAP" id="MF_00386">
    <property type="entry name" value="UPF0161_YidD"/>
    <property type="match status" value="1"/>
</dbReference>
<dbReference type="SMART" id="SM01234">
    <property type="entry name" value="Haemolytic"/>
    <property type="match status" value="1"/>
</dbReference>
<dbReference type="InterPro" id="IPR002696">
    <property type="entry name" value="Membr_insert_effic_factor_YidD"/>
</dbReference>